<comment type="caution">
    <text evidence="1">The sequence shown here is derived from an EMBL/GenBank/DDBJ whole genome shotgun (WGS) entry which is preliminary data.</text>
</comment>
<accession>A0ABY1NGK8</accession>
<dbReference type="EMBL" id="FXUB01000001">
    <property type="protein sequence ID" value="SMP09118.1"/>
    <property type="molecule type" value="Genomic_DNA"/>
</dbReference>
<name>A0ABY1NGK8_9BACT</name>
<proteinExistence type="predicted"/>
<evidence type="ECO:0000313" key="2">
    <source>
        <dbReference type="Proteomes" id="UP001157911"/>
    </source>
</evidence>
<protein>
    <submittedName>
        <fullName evidence="1">Uncharacterized protein</fullName>
    </submittedName>
</protein>
<gene>
    <name evidence="1" type="ORF">SAMN06265339_0696</name>
</gene>
<dbReference type="Proteomes" id="UP001157911">
    <property type="component" value="Unassembled WGS sequence"/>
</dbReference>
<evidence type="ECO:0000313" key="1">
    <source>
        <dbReference type="EMBL" id="SMP09118.1"/>
    </source>
</evidence>
<organism evidence="1 2">
    <name type="scientific">Desulfurobacterium pacificum</name>
    <dbReference type="NCBI Taxonomy" id="240166"/>
    <lineage>
        <taxon>Bacteria</taxon>
        <taxon>Pseudomonadati</taxon>
        <taxon>Aquificota</taxon>
        <taxon>Aquificia</taxon>
        <taxon>Desulfurobacteriales</taxon>
        <taxon>Desulfurobacteriaceae</taxon>
        <taxon>Desulfurobacterium</taxon>
    </lineage>
</organism>
<reference evidence="1 2" key="1">
    <citation type="submission" date="2017-05" db="EMBL/GenBank/DDBJ databases">
        <authorList>
            <person name="Varghese N."/>
            <person name="Submissions S."/>
        </authorList>
    </citation>
    <scope>NUCLEOTIDE SEQUENCE [LARGE SCALE GENOMIC DNA]</scope>
    <source>
        <strain evidence="1 2">DSM 15522</strain>
    </source>
</reference>
<sequence>MALLKIHTIEAKIYSRKSPAFLIGRVSYDTKTPEDYEIKPVAKGKTKILIGTKGIYILNDKITEEIISRVWENYLKERKGNRNRKEGIVEHPVEVIEDEVRNYFCEKGIVPMPETGWINFSYEIPDFEKMRRSILEIVKEVKRKVVKE</sequence>
<keyword evidence="2" id="KW-1185">Reference proteome</keyword>
<dbReference type="RefSeq" id="WP_283400184.1">
    <property type="nucleotide sequence ID" value="NZ_FXUB01000001.1"/>
</dbReference>